<organism evidence="1 2">
    <name type="scientific">Dermatophagoides pteronyssinus</name>
    <name type="common">European house dust mite</name>
    <dbReference type="NCBI Taxonomy" id="6956"/>
    <lineage>
        <taxon>Eukaryota</taxon>
        <taxon>Metazoa</taxon>
        <taxon>Ecdysozoa</taxon>
        <taxon>Arthropoda</taxon>
        <taxon>Chelicerata</taxon>
        <taxon>Arachnida</taxon>
        <taxon>Acari</taxon>
        <taxon>Acariformes</taxon>
        <taxon>Sarcoptiformes</taxon>
        <taxon>Astigmata</taxon>
        <taxon>Psoroptidia</taxon>
        <taxon>Analgoidea</taxon>
        <taxon>Pyroglyphidae</taxon>
        <taxon>Dermatophagoidinae</taxon>
        <taxon>Dermatophagoides</taxon>
    </lineage>
</organism>
<evidence type="ECO:0000313" key="2">
    <source>
        <dbReference type="Proteomes" id="UP000887458"/>
    </source>
</evidence>
<sequence length="59" mass="7255">MIRIEFSLSNLCFKFQRRFLLHFFRSAQNYLDNPDNEELRMIYPRYFPPPPPPPPPPFR</sequence>
<name>A0ABQ8IWN2_DERPT</name>
<reference evidence="1 2" key="1">
    <citation type="journal article" date="2018" name="J. Allergy Clin. Immunol.">
        <title>High-quality assembly of Dermatophagoides pteronyssinus genome and transcriptome reveals a wide range of novel allergens.</title>
        <authorList>
            <person name="Liu X.Y."/>
            <person name="Yang K.Y."/>
            <person name="Wang M.Q."/>
            <person name="Kwok J.S."/>
            <person name="Zeng X."/>
            <person name="Yang Z."/>
            <person name="Xiao X.J."/>
            <person name="Lau C.P."/>
            <person name="Li Y."/>
            <person name="Huang Z.M."/>
            <person name="Ba J.G."/>
            <person name="Yim A.K."/>
            <person name="Ouyang C.Y."/>
            <person name="Ngai S.M."/>
            <person name="Chan T.F."/>
            <person name="Leung E.L."/>
            <person name="Liu L."/>
            <person name="Liu Z.G."/>
            <person name="Tsui S.K."/>
        </authorList>
    </citation>
    <scope>NUCLEOTIDE SEQUENCE [LARGE SCALE GENOMIC DNA]</scope>
    <source>
        <strain evidence="1">Derp</strain>
    </source>
</reference>
<gene>
    <name evidence="1" type="ORF">DERP_008532</name>
</gene>
<comment type="caution">
    <text evidence="1">The sequence shown here is derived from an EMBL/GenBank/DDBJ whole genome shotgun (WGS) entry which is preliminary data.</text>
</comment>
<keyword evidence="2" id="KW-1185">Reference proteome</keyword>
<dbReference type="Proteomes" id="UP000887458">
    <property type="component" value="Unassembled WGS sequence"/>
</dbReference>
<protein>
    <submittedName>
        <fullName evidence="1">Uncharacterized protein</fullName>
    </submittedName>
</protein>
<evidence type="ECO:0000313" key="1">
    <source>
        <dbReference type="EMBL" id="KAH9414692.1"/>
    </source>
</evidence>
<proteinExistence type="predicted"/>
<reference evidence="1 2" key="2">
    <citation type="journal article" date="2022" name="Mol. Biol. Evol.">
        <title>Comparative Genomics Reveals Insights into the Divergent Evolution of Astigmatic Mites and Household Pest Adaptations.</title>
        <authorList>
            <person name="Xiong Q."/>
            <person name="Wan A.T."/>
            <person name="Liu X."/>
            <person name="Fung C.S."/>
            <person name="Xiao X."/>
            <person name="Malainual N."/>
            <person name="Hou J."/>
            <person name="Wang L."/>
            <person name="Wang M."/>
            <person name="Yang K.Y."/>
            <person name="Cui Y."/>
            <person name="Leung E.L."/>
            <person name="Nong W."/>
            <person name="Shin S.K."/>
            <person name="Au S.W."/>
            <person name="Jeong K.Y."/>
            <person name="Chew F.T."/>
            <person name="Hui J.H."/>
            <person name="Leung T.F."/>
            <person name="Tungtrongchitr A."/>
            <person name="Zhong N."/>
            <person name="Liu Z."/>
            <person name="Tsui S.K."/>
        </authorList>
    </citation>
    <scope>NUCLEOTIDE SEQUENCE [LARGE SCALE GENOMIC DNA]</scope>
    <source>
        <strain evidence="1">Derp</strain>
    </source>
</reference>
<accession>A0ABQ8IWN2</accession>
<dbReference type="EMBL" id="NJHN03000105">
    <property type="protein sequence ID" value="KAH9414692.1"/>
    <property type="molecule type" value="Genomic_DNA"/>
</dbReference>